<organism evidence="2 3">
    <name type="scientific">Nitzschia inconspicua</name>
    <dbReference type="NCBI Taxonomy" id="303405"/>
    <lineage>
        <taxon>Eukaryota</taxon>
        <taxon>Sar</taxon>
        <taxon>Stramenopiles</taxon>
        <taxon>Ochrophyta</taxon>
        <taxon>Bacillariophyta</taxon>
        <taxon>Bacillariophyceae</taxon>
        <taxon>Bacillariophycidae</taxon>
        <taxon>Bacillariales</taxon>
        <taxon>Bacillariaceae</taxon>
        <taxon>Nitzschia</taxon>
    </lineage>
</organism>
<name>A0A9K3M4E5_9STRA</name>
<proteinExistence type="predicted"/>
<dbReference type="OrthoDB" id="49467at2759"/>
<feature type="compositionally biased region" description="Low complexity" evidence="1">
    <location>
        <begin position="128"/>
        <end position="149"/>
    </location>
</feature>
<feature type="compositionally biased region" description="Basic and acidic residues" evidence="1">
    <location>
        <begin position="792"/>
        <end position="806"/>
    </location>
</feature>
<comment type="caution">
    <text evidence="2">The sequence shown here is derived from an EMBL/GenBank/DDBJ whole genome shotgun (WGS) entry which is preliminary data.</text>
</comment>
<sequence>MNSSIRSHSLLDREAVVDSTSSTVMQLRTSKSECPFSVEIEADDDDIRLTSRSWSFSLTNHKKKSQASSWEDRLEHPREAEHHLCSNSVELIPVNSSSESDDSLSVEVDEEDNIVVLIEEEDEDAPNSKESSPSRRSSSNSQQVSSSESHPLSAVLGRSKSTATDQPQPDVAALCAYDCFADHITSILCPVERHHIETTSQKSLPLEESSTSVSSANPPPATANTLVCDPDALQIHLFPLPSTTEENEIDRPSLLFSSFNFWDSSAEEANRLRIKRLEQRQQRTPINRSRHSMKLRKLYLQQMMNTWHPPVLEEESHSSSSPNSYTATSGSLDALKRCKSFNCRSKRRVPSEQHTQPCYDSDPEQAFSRMRKRKAYLLHPIKPCSSSANDRFQSSMSLHVGTVGENNDDVAATTSQITDTSRHSAASGLSVSIEESCSTSYETAQNHMTVQPPLAPRHGDRISFDFVTTDKDRKQDGGEATGEEPILTASRDSATSLSTAEQEQVPAVTSTESSILTNATSGEEEEALTRHPRGTLQQLHMPLPVRCEPPFFRAPTEWTEFHLLYSPMDEFAKSHVQELSNVRFPLIWHPPVNKKKAKSVLFARAPTPVACHGVFEVGAHLDHMVVQPKFTWSPVLQPNLQENRKILLSGSQPHSVELLSIIRVNTPSPNQRPSLTGSGWDRSIYPFCRLDRTLCVTTNDLTYPYLVFEARSKSERDWLVVALKLIVARLASIIIVRDEDMLLEFFSPYSALLQLDDDEDEEEEAERCKQAPSARDALDTLVLGKNSDRLPVETTLRDEDGDRQDVSMDDDDLTTDDED</sequence>
<reference evidence="2" key="1">
    <citation type="journal article" date="2021" name="Sci. Rep.">
        <title>Diploid genomic architecture of Nitzschia inconspicua, an elite biomass production diatom.</title>
        <authorList>
            <person name="Oliver A."/>
            <person name="Podell S."/>
            <person name="Pinowska A."/>
            <person name="Traller J.C."/>
            <person name="Smith S.R."/>
            <person name="McClure R."/>
            <person name="Beliaev A."/>
            <person name="Bohutskyi P."/>
            <person name="Hill E.A."/>
            <person name="Rabines A."/>
            <person name="Zheng H."/>
            <person name="Allen L.Z."/>
            <person name="Kuo A."/>
            <person name="Grigoriev I.V."/>
            <person name="Allen A.E."/>
            <person name="Hazlebeck D."/>
            <person name="Allen E.E."/>
        </authorList>
    </citation>
    <scope>NUCLEOTIDE SEQUENCE</scope>
    <source>
        <strain evidence="2">Hildebrandi</strain>
    </source>
</reference>
<feature type="region of interest" description="Disordered" evidence="1">
    <location>
        <begin position="792"/>
        <end position="819"/>
    </location>
</feature>
<feature type="compositionally biased region" description="Acidic residues" evidence="1">
    <location>
        <begin position="807"/>
        <end position="819"/>
    </location>
</feature>
<feature type="compositionally biased region" description="Basic and acidic residues" evidence="1">
    <location>
        <begin position="468"/>
        <end position="477"/>
    </location>
</feature>
<dbReference type="Proteomes" id="UP000693970">
    <property type="component" value="Unassembled WGS sequence"/>
</dbReference>
<gene>
    <name evidence="2" type="ORF">IV203_012912</name>
</gene>
<reference evidence="2" key="2">
    <citation type="submission" date="2021-04" db="EMBL/GenBank/DDBJ databases">
        <authorList>
            <person name="Podell S."/>
        </authorList>
    </citation>
    <scope>NUCLEOTIDE SEQUENCE</scope>
    <source>
        <strain evidence="2">Hildebrandi</strain>
    </source>
</reference>
<evidence type="ECO:0000313" key="2">
    <source>
        <dbReference type="EMBL" id="KAG7373817.1"/>
    </source>
</evidence>
<evidence type="ECO:0000256" key="1">
    <source>
        <dbReference type="SAM" id="MobiDB-lite"/>
    </source>
</evidence>
<accession>A0A9K3M4E5</accession>
<dbReference type="EMBL" id="JAGRRH010000001">
    <property type="protein sequence ID" value="KAG7373817.1"/>
    <property type="molecule type" value="Genomic_DNA"/>
</dbReference>
<evidence type="ECO:0000313" key="3">
    <source>
        <dbReference type="Proteomes" id="UP000693970"/>
    </source>
</evidence>
<protein>
    <submittedName>
        <fullName evidence="2">Uncharacterized protein</fullName>
    </submittedName>
</protein>
<feature type="compositionally biased region" description="Polar residues" evidence="1">
    <location>
        <begin position="199"/>
        <end position="216"/>
    </location>
</feature>
<keyword evidence="3" id="KW-1185">Reference proteome</keyword>
<feature type="compositionally biased region" description="Polar residues" evidence="1">
    <location>
        <begin position="490"/>
        <end position="521"/>
    </location>
</feature>
<feature type="region of interest" description="Disordered" evidence="1">
    <location>
        <begin position="118"/>
        <end position="167"/>
    </location>
</feature>
<dbReference type="AlphaFoldDB" id="A0A9K3M4E5"/>
<feature type="region of interest" description="Disordered" evidence="1">
    <location>
        <begin position="199"/>
        <end position="220"/>
    </location>
</feature>
<feature type="region of interest" description="Disordered" evidence="1">
    <location>
        <begin position="468"/>
        <end position="529"/>
    </location>
</feature>